<dbReference type="RefSeq" id="WP_104506707.1">
    <property type="nucleotide sequence ID" value="NZ_JACIGC010000021.1"/>
</dbReference>
<name>A0A2S6NDN1_9HYPH</name>
<dbReference type="Pfam" id="PF00754">
    <property type="entry name" value="F5_F8_type_C"/>
    <property type="match status" value="1"/>
</dbReference>
<dbReference type="PROSITE" id="PS50022">
    <property type="entry name" value="FA58C_3"/>
    <property type="match status" value="1"/>
</dbReference>
<proteinExistence type="predicted"/>
<dbReference type="InterPro" id="IPR012341">
    <property type="entry name" value="6hp_glycosidase-like_sf"/>
</dbReference>
<dbReference type="GO" id="GO:0005975">
    <property type="term" value="P:carbohydrate metabolic process"/>
    <property type="evidence" value="ECO:0007669"/>
    <property type="project" value="InterPro"/>
</dbReference>
<dbReference type="Proteomes" id="UP000239089">
    <property type="component" value="Unassembled WGS sequence"/>
</dbReference>
<dbReference type="SUPFAM" id="SSF48208">
    <property type="entry name" value="Six-hairpin glycosidases"/>
    <property type="match status" value="1"/>
</dbReference>
<gene>
    <name evidence="2" type="ORF">CCR94_04625</name>
</gene>
<organism evidence="2 3">
    <name type="scientific">Rhodoblastus sphagnicola</name>
    <dbReference type="NCBI Taxonomy" id="333368"/>
    <lineage>
        <taxon>Bacteria</taxon>
        <taxon>Pseudomonadati</taxon>
        <taxon>Pseudomonadota</taxon>
        <taxon>Alphaproteobacteria</taxon>
        <taxon>Hyphomicrobiales</taxon>
        <taxon>Rhodoblastaceae</taxon>
        <taxon>Rhodoblastus</taxon>
    </lineage>
</organism>
<dbReference type="Gene3D" id="1.50.10.10">
    <property type="match status" value="1"/>
</dbReference>
<dbReference type="SUPFAM" id="SSF49785">
    <property type="entry name" value="Galactose-binding domain-like"/>
    <property type="match status" value="2"/>
</dbReference>
<protein>
    <submittedName>
        <fullName evidence="2">Uncharacterized protein</fullName>
    </submittedName>
</protein>
<evidence type="ECO:0000313" key="2">
    <source>
        <dbReference type="EMBL" id="PPQ32703.1"/>
    </source>
</evidence>
<dbReference type="Gene3D" id="2.60.120.260">
    <property type="entry name" value="Galactose-binding domain-like"/>
    <property type="match status" value="2"/>
</dbReference>
<dbReference type="InterPro" id="IPR008979">
    <property type="entry name" value="Galactose-bd-like_sf"/>
</dbReference>
<evidence type="ECO:0000256" key="1">
    <source>
        <dbReference type="SAM" id="MobiDB-lite"/>
    </source>
</evidence>
<keyword evidence="3" id="KW-1185">Reference proteome</keyword>
<sequence length="976" mass="106639">MNEPNPIAPLADKRAGARLPALQSGVPPKQQWRISASSGDPNRAADRSYSVAWKAEGGERAWLEIDLGEIAIIAGLEIYWGDQAMRTYRVVASNATKWFALCGTRHGEGGLDMFAFPPVAARLVCIISDDPPPEHGPEIVEINLYAPQEAASTLEPGQGHALSGSPIRLKTGASLTVDLGYPRLPIGALIEWGEDFGTVFSVHLSDDGEVFREVGRIETGDGGVDSFWWRSTTGRYFRLTLHEANTPAGAVIQELKLRLQNKDHMPIGALERAAISGVEELYPQTLLGRQVYWTALGEWDQGEQALIDEYGAIEPRRGAPQIAPLLRCAGVLRGAPGAARLTQTLDDGALPIASVVWETHGLECRTTAFAHEGQLRCEHRICNHEATPQSGGLTLVLRPLQINPYWQHGGHAATTSIALKGQDLWVNGTLYAAFSRAPDFCAIADFDKADIVKLIERQPLQTAPALSGASGLLSAAFEFSFALAPGESFSVKVAAPMRDGVTPSACIGFEDARYRVRQSWRDKIGPRLFEVGDREVGDTLEAQIVHILVNSTPIAFKPGPRNYDRTWIRDGSAQALALLWAGLIEDAKTYVLWYAQRIYPNGLVPPILDVDGQVNHGYGGDIEFDAQGEFVLVAADVYRITRDRAFLEAVFEPVLRATNFLKDLTARREGDPSLSLGLVAPSISHEGYSKPSFSYWDDYFALAAWRNCAYLAREIGADDKATEAEAQAGAFAQCLTRSIRATAAAMGVNEIPGSADREDVDPTATSIAFEPCRVEDVLPPELVSPTFARAARRAAAISAPDFSGNYSPYELRNVNVFVALGRFDDAFRLLNTMLGARRPPGWRGWAEVVWGDLRAPDYIGDMPHTWIAAEFFTAIRRMLVREEGGTLALFRAVPDAWWDNDGIAINGAPTAFGLLNLRARKTTSGAKVKMKLSGPAPERVTFRYPGAKRAWADGHPCEILDDTMTTPAWRDLVIEE</sequence>
<feature type="region of interest" description="Disordered" evidence="1">
    <location>
        <begin position="1"/>
        <end position="44"/>
    </location>
</feature>
<comment type="caution">
    <text evidence="2">The sequence shown here is derived from an EMBL/GenBank/DDBJ whole genome shotgun (WGS) entry which is preliminary data.</text>
</comment>
<dbReference type="AlphaFoldDB" id="A0A2S6NDN1"/>
<dbReference type="InterPro" id="IPR008928">
    <property type="entry name" value="6-hairpin_glycosidase_sf"/>
</dbReference>
<accession>A0A2S6NDN1</accession>
<reference evidence="2 3" key="1">
    <citation type="journal article" date="2018" name="Arch. Microbiol.">
        <title>New insights into the metabolic potential of the phototrophic purple bacterium Rhodopila globiformis DSM 161(T) from its draft genome sequence and evidence for a vanadium-dependent nitrogenase.</title>
        <authorList>
            <person name="Imhoff J.F."/>
            <person name="Rahn T."/>
            <person name="Kunzel S."/>
            <person name="Neulinger S.C."/>
        </authorList>
    </citation>
    <scope>NUCLEOTIDE SEQUENCE [LARGE SCALE GENOMIC DNA]</scope>
    <source>
        <strain evidence="2 3">DSM 16996</strain>
    </source>
</reference>
<dbReference type="OrthoDB" id="9763537at2"/>
<evidence type="ECO:0000313" key="3">
    <source>
        <dbReference type="Proteomes" id="UP000239089"/>
    </source>
</evidence>
<dbReference type="EMBL" id="NHSJ01000036">
    <property type="protein sequence ID" value="PPQ32703.1"/>
    <property type="molecule type" value="Genomic_DNA"/>
</dbReference>
<dbReference type="InterPro" id="IPR000421">
    <property type="entry name" value="FA58C"/>
</dbReference>